<sequence length="1856" mass="205788">MASYATLLEKTRVPQPSIQRFAVISVFSKLRSAPQRLGSESEAGREAISFCLTSASATVVDQSVRELCRLVSDSVLDPSRGLLELQAALEGCDSKLVPLFVKGLGFLIRIGYEQRDGNWKFNSTENHPFVRILSSRAETQTELLHQVSLFVMHNRRLGIVRVCEFLEPFLNFTILRIPLADSSPSLFARELMSSMASLCCSCRHEALPLFRLLMRCLQYIPGKNSEDKRNFSCIVKTLVDAYTVVVRDLAGTKLEVIDVHLLGVQLVDTVLLLCASPHIQITEQEPVIESLRHLLAIQKDLGLPYSRDLSLVVLSLIFMLAKSSVEHEQLSILKFLLFLLKWKCENELILFNYFVENLLVGDAACSSVEPLLLFPIIALMSSPSKSVKGAASKVLSIVENALVTMSNAPKVESQTSMGNSSLSRVGSLVSRIMQQLWHQNDYTPSTSSFLRVAYINGSEPQKTYPGPTTWNCLLREHAERFCDRKKLSASFRISQEIPILLGAVAGVLVLHPSLGPDAIDSLADIGRIDPKMSVPLLLVVLYYSNLLSRTDVPCQSLLSKLLRLLPSLAAQQVMIPLVVQTITPMLDKDAKGLLYATAIRLLCHTWEVNDRAFPSLQEVLRPKGFIDFISERHICISMAVSIHDVCKRHADRGVDLILSVQACIESQDCSVRALGFQSLSHLCEADVIDFYTAWGVIEKHAQNIKLDPLLAYSACLLLKWGAMDAEAYPELAEKVLNILWEIGSSMQIPRDSQWTKARVAALMALGQYEVSFLEKQISDFNKNCAYLLFSETNTKILNALEDLSIKIMIHEHSVRRRYVREKKVPGSKIEKLLDVIPQVIFPAEKRIKTGELPGAALLCLSFSPKDVKFGSSRSFRDIHGQYEEAFKVVVKSLHLSRNISLALISLQSLKAFMWRWMRANMLSIDATATEFSSDKTFKAANSIMKSLVYISEETLPRSAENIALALGALCVVLPAAAHKIKATASKFMLAWLLEHEHEHRQWTAGISLGLISSSLHVTDHKQKLQNISGLFEVLCSSKSTLVKGACGVGLGFSCQDLLTRTEASASSDIDSESHKNQEEGLLGRIVRLISSILQYFLHTPCEILESLSALFPPGKEDNVAGLPQLLDENSDDFDDDTWGIAGLIIGLGMSVGAIYRAGKKDAVVKIKNLIVSWIPYADSPMQTPGSNSNVSVRVFSAGSCLALPIVVTFCQKVELFDAHEVDHLINCFKDLISELLIVKNSGAFHKSLLMASCIGAGDLLGSILNEGIHLVEVESVKGLLELFKTCYSLLYPPVVHFGGMLGVVNVLGAGAGNLVCSHPLPRAPSSSEENKISSVSGPLLSNSYLTQQLTPLVQEIFLIAQNTKDRQVQHYAAWAISVLRNYMRSRDVSSLDNEIQSDDSHRNSVSHNVPEHAMVMKLAQGLKNPSLFSAGNSLNIGTMASALRCLSHSPRLPNLDWGATIRRLMKQETQSDASQSEDLPKERTLREECLKFSLAHASEFDELLVFLDELSELSRFKALEQSLQSCLLCHLGDLMRMFSGSRIDKLFDDISCFVISLSSDQAYSCDQKTSLRVSCWKGLSQCLEGTSFESSEYITKIEKCIELLFAVLPVASQSPKADEMGSVKEWSEAVRCLQMSHRDWLYKFLQVSSLEPENGKTDFQGNLKKIQAKAKLARLGSIPFSELGKLKAIILNCEQSDIWDVHIDIVAALYHAEGGIKRQWLIDAVEISCVSSYPSNAIIFVGLLSSICCEYMPFLTLDRSMVLSDMSVTVTSLLSDHNWEVVAEPFISFLWTSLERVYSFATDSDANARLSSSQQIDGSERDYAPMLVKVMHHICVAFRDYLPLEKQLTLAAMVIS</sequence>
<feature type="domain" description="DUF3730" evidence="1">
    <location>
        <begin position="82"/>
        <end position="347"/>
    </location>
</feature>
<dbReference type="EMBL" id="OU466858">
    <property type="protein sequence ID" value="CAH2045150.1"/>
    <property type="molecule type" value="Genomic_DNA"/>
</dbReference>
<dbReference type="InterPro" id="IPR016024">
    <property type="entry name" value="ARM-type_fold"/>
</dbReference>
<dbReference type="PANTHER" id="PTHR16212:SF4">
    <property type="entry name" value="FOCADHESIN"/>
    <property type="match status" value="1"/>
</dbReference>
<feature type="domain" description="DUF3730" evidence="1">
    <location>
        <begin position="539"/>
        <end position="762"/>
    </location>
</feature>
<dbReference type="GO" id="GO:0060147">
    <property type="term" value="P:regulation of post-transcriptional gene silencing"/>
    <property type="evidence" value="ECO:0007669"/>
    <property type="project" value="InterPro"/>
</dbReference>
<gene>
    <name evidence="2" type="ORF">TAV2_LOCUS5700</name>
</gene>
<evidence type="ECO:0000259" key="1">
    <source>
        <dbReference type="Pfam" id="PF12530"/>
    </source>
</evidence>
<proteinExistence type="predicted"/>
<protein>
    <recommendedName>
        <fullName evidence="1">DUF3730 domain-containing protein</fullName>
    </recommendedName>
</protein>
<name>A0AAU9RQY0_THLAR</name>
<keyword evidence="3" id="KW-1185">Reference proteome</keyword>
<reference evidence="2 3" key="1">
    <citation type="submission" date="2022-03" db="EMBL/GenBank/DDBJ databases">
        <authorList>
            <person name="Nunn A."/>
            <person name="Chopra R."/>
            <person name="Nunn A."/>
            <person name="Contreras Garrido A."/>
        </authorList>
    </citation>
    <scope>NUCLEOTIDE SEQUENCE [LARGE SCALE GENOMIC DNA]</scope>
</reference>
<evidence type="ECO:0000313" key="2">
    <source>
        <dbReference type="EMBL" id="CAH2045150.1"/>
    </source>
</evidence>
<dbReference type="PANTHER" id="PTHR16212">
    <property type="entry name" value="FOCADHESIN FAMILY MEMBER"/>
    <property type="match status" value="1"/>
</dbReference>
<dbReference type="InterPro" id="IPR045163">
    <property type="entry name" value="Focadhesin/RST1"/>
</dbReference>
<dbReference type="Proteomes" id="UP000836841">
    <property type="component" value="Chromosome 2"/>
</dbReference>
<dbReference type="InterPro" id="IPR022542">
    <property type="entry name" value="FOCAD/RST1_DUF3730"/>
</dbReference>
<accession>A0AAU9RQY0</accession>
<organism evidence="2 3">
    <name type="scientific">Thlaspi arvense</name>
    <name type="common">Field penny-cress</name>
    <dbReference type="NCBI Taxonomy" id="13288"/>
    <lineage>
        <taxon>Eukaryota</taxon>
        <taxon>Viridiplantae</taxon>
        <taxon>Streptophyta</taxon>
        <taxon>Embryophyta</taxon>
        <taxon>Tracheophyta</taxon>
        <taxon>Spermatophyta</taxon>
        <taxon>Magnoliopsida</taxon>
        <taxon>eudicotyledons</taxon>
        <taxon>Gunneridae</taxon>
        <taxon>Pentapetalae</taxon>
        <taxon>rosids</taxon>
        <taxon>malvids</taxon>
        <taxon>Brassicales</taxon>
        <taxon>Brassicaceae</taxon>
        <taxon>Thlaspideae</taxon>
        <taxon>Thlaspi</taxon>
    </lineage>
</organism>
<dbReference type="SUPFAM" id="SSF48371">
    <property type="entry name" value="ARM repeat"/>
    <property type="match status" value="1"/>
</dbReference>
<dbReference type="Pfam" id="PF12530">
    <property type="entry name" value="DUF3730"/>
    <property type="match status" value="2"/>
</dbReference>
<evidence type="ECO:0000313" key="3">
    <source>
        <dbReference type="Proteomes" id="UP000836841"/>
    </source>
</evidence>